<organism evidence="2 3">
    <name type="scientific">Aspergillus welwitschiae</name>
    <dbReference type="NCBI Taxonomy" id="1341132"/>
    <lineage>
        <taxon>Eukaryota</taxon>
        <taxon>Fungi</taxon>
        <taxon>Dikarya</taxon>
        <taxon>Ascomycota</taxon>
        <taxon>Pezizomycotina</taxon>
        <taxon>Eurotiomycetes</taxon>
        <taxon>Eurotiomycetidae</taxon>
        <taxon>Eurotiales</taxon>
        <taxon>Aspergillaceae</taxon>
        <taxon>Aspergillus</taxon>
        <taxon>Aspergillus subgen. Circumdati</taxon>
    </lineage>
</organism>
<evidence type="ECO:0000313" key="2">
    <source>
        <dbReference type="EMBL" id="RDH28451.1"/>
    </source>
</evidence>
<dbReference type="RefSeq" id="XP_026621473.1">
    <property type="nucleotide sequence ID" value="XM_026776961.1"/>
</dbReference>
<protein>
    <submittedName>
        <fullName evidence="2">Uncharacterized protein</fullName>
    </submittedName>
</protein>
<keyword evidence="3" id="KW-1185">Reference proteome</keyword>
<evidence type="ECO:0000256" key="1">
    <source>
        <dbReference type="SAM" id="MobiDB-lite"/>
    </source>
</evidence>
<gene>
    <name evidence="2" type="ORF">BDQ94DRAFT_97606</name>
</gene>
<dbReference type="GeneID" id="38145317"/>
<reference evidence="2 3" key="1">
    <citation type="submission" date="2018-07" db="EMBL/GenBank/DDBJ databases">
        <title>The genomes of Aspergillus section Nigri reveals drivers in fungal speciation.</title>
        <authorList>
            <consortium name="DOE Joint Genome Institute"/>
            <person name="Vesth T.C."/>
            <person name="Nybo J."/>
            <person name="Theobald S."/>
            <person name="Brandl J."/>
            <person name="Frisvad J.C."/>
            <person name="Nielsen K.F."/>
            <person name="Lyhne E.K."/>
            <person name="Kogle M.E."/>
            <person name="Kuo A."/>
            <person name="Riley R."/>
            <person name="Clum A."/>
            <person name="Nolan M."/>
            <person name="Lipzen A."/>
            <person name="Salamov A."/>
            <person name="Henrissat B."/>
            <person name="Wiebenga A."/>
            <person name="De vries R.P."/>
            <person name="Grigoriev I.V."/>
            <person name="Mortensen U.H."/>
            <person name="Andersen M.R."/>
            <person name="Baker S.E."/>
        </authorList>
    </citation>
    <scope>NUCLEOTIDE SEQUENCE [LARGE SCALE GENOMIC DNA]</scope>
    <source>
        <strain evidence="2 3">CBS 139.54b</strain>
    </source>
</reference>
<dbReference type="EMBL" id="KZ852076">
    <property type="protein sequence ID" value="RDH28451.1"/>
    <property type="molecule type" value="Genomic_DNA"/>
</dbReference>
<accession>A0A3F3PNC2</accession>
<name>A0A3F3PNC2_9EURO</name>
<dbReference type="Proteomes" id="UP000253729">
    <property type="component" value="Unassembled WGS sequence"/>
</dbReference>
<feature type="region of interest" description="Disordered" evidence="1">
    <location>
        <begin position="1"/>
        <end position="23"/>
    </location>
</feature>
<evidence type="ECO:0000313" key="3">
    <source>
        <dbReference type="Proteomes" id="UP000253729"/>
    </source>
</evidence>
<feature type="compositionally biased region" description="Basic and acidic residues" evidence="1">
    <location>
        <begin position="8"/>
        <end position="18"/>
    </location>
</feature>
<sequence length="102" mass="11064">MARMRAVRCRDSLPKTHDSASASLGPQCARWLDTLVLTINIIYTRSIPASISGHMPNRLVRQKVKKCSAPTSPMILFLSMQKAMNALMGAQMHETGSPGGAP</sequence>
<proteinExistence type="predicted"/>
<dbReference type="AlphaFoldDB" id="A0A3F3PNC2"/>